<protein>
    <submittedName>
        <fullName evidence="1">Uncharacterized protein</fullName>
    </submittedName>
</protein>
<sequence>MNNGDLVFNSSPNHINDKVVEVGVVKAWGWEQILGTRGISARVVQFRSPDGQYRINYTGDMLTAEEGYEFLKQHFKLRQERSGDGDIKGISFPRYRKSRTMKELATFVKEMFDTLARIPGHAWLTVS</sequence>
<proteinExistence type="predicted"/>
<organism evidence="1 2">
    <name type="scientific">Candidatus Magasanikbacteria bacterium GW2011_GWA2_42_32</name>
    <dbReference type="NCBI Taxonomy" id="1619039"/>
    <lineage>
        <taxon>Bacteria</taxon>
        <taxon>Candidatus Magasanikiibacteriota</taxon>
    </lineage>
</organism>
<gene>
    <name evidence="1" type="ORF">UV20_C0003G0114</name>
</gene>
<comment type="caution">
    <text evidence="1">The sequence shown here is derived from an EMBL/GenBank/DDBJ whole genome shotgun (WGS) entry which is preliminary data.</text>
</comment>
<evidence type="ECO:0000313" key="2">
    <source>
        <dbReference type="Proteomes" id="UP000034837"/>
    </source>
</evidence>
<dbReference type="EMBL" id="LCDO01000003">
    <property type="protein sequence ID" value="KKS57172.1"/>
    <property type="molecule type" value="Genomic_DNA"/>
</dbReference>
<name>A0A0G1A803_9BACT</name>
<accession>A0A0G1A803</accession>
<reference evidence="1 2" key="1">
    <citation type="journal article" date="2015" name="Nature">
        <title>rRNA introns, odd ribosomes, and small enigmatic genomes across a large radiation of phyla.</title>
        <authorList>
            <person name="Brown C.T."/>
            <person name="Hug L.A."/>
            <person name="Thomas B.C."/>
            <person name="Sharon I."/>
            <person name="Castelle C.J."/>
            <person name="Singh A."/>
            <person name="Wilkins M.J."/>
            <person name="Williams K.H."/>
            <person name="Banfield J.F."/>
        </authorList>
    </citation>
    <scope>NUCLEOTIDE SEQUENCE [LARGE SCALE GENOMIC DNA]</scope>
</reference>
<evidence type="ECO:0000313" key="1">
    <source>
        <dbReference type="EMBL" id="KKS57172.1"/>
    </source>
</evidence>
<dbReference type="AlphaFoldDB" id="A0A0G1A803"/>
<dbReference type="Proteomes" id="UP000034837">
    <property type="component" value="Unassembled WGS sequence"/>
</dbReference>